<dbReference type="OrthoDB" id="66636at2"/>
<comment type="caution">
    <text evidence="2">The sequence shown here is derived from an EMBL/GenBank/DDBJ whole genome shotgun (WGS) entry which is preliminary data.</text>
</comment>
<evidence type="ECO:0008006" key="4">
    <source>
        <dbReference type="Google" id="ProtNLM"/>
    </source>
</evidence>
<evidence type="ECO:0000256" key="1">
    <source>
        <dbReference type="SAM" id="Phobius"/>
    </source>
</evidence>
<feature type="transmembrane region" description="Helical" evidence="1">
    <location>
        <begin position="124"/>
        <end position="149"/>
    </location>
</feature>
<gene>
    <name evidence="2" type="ORF">AMD01_06070</name>
</gene>
<evidence type="ECO:0000313" key="2">
    <source>
        <dbReference type="EMBL" id="KOO47600.1"/>
    </source>
</evidence>
<feature type="transmembrane region" description="Helical" evidence="1">
    <location>
        <begin position="191"/>
        <end position="209"/>
    </location>
</feature>
<sequence length="268" mass="28796">MNTALYKQMLKRNSRPFASFSLGSSFYLLLVIALYPSIASTKSMDELLKQMPAGFSKAFGLEGGLSTLSDFIAADYYGVLMIVILAVFSLTTAMQLVVKLVDQGSMAYLLATPHSRGTIIRTQALVLVTGLGAIMGTMTVAGIAGGYLLVDDVSFDAWSFIKMNIAAFFLFFVLGAFSFFISCVTNDAKKAIGIAAVVTILSYAFDLAGKLSDNVAWMRSLSLFSLFDPVAIAKGTEPILLTCLLLCGIGAVFYVLAVLLFSKRDLPL</sequence>
<feature type="transmembrane region" description="Helical" evidence="1">
    <location>
        <begin position="239"/>
        <end position="261"/>
    </location>
</feature>
<proteinExistence type="predicted"/>
<dbReference type="RefSeq" id="WP_053400511.1">
    <property type="nucleotide sequence ID" value="NZ_LILC01000007.1"/>
</dbReference>
<feature type="transmembrane region" description="Helical" evidence="1">
    <location>
        <begin position="161"/>
        <end position="184"/>
    </location>
</feature>
<dbReference type="Proteomes" id="UP000037558">
    <property type="component" value="Unassembled WGS sequence"/>
</dbReference>
<dbReference type="PANTHER" id="PTHR37305">
    <property type="entry name" value="INTEGRAL MEMBRANE PROTEIN-RELATED"/>
    <property type="match status" value="1"/>
</dbReference>
<evidence type="ECO:0000313" key="3">
    <source>
        <dbReference type="Proteomes" id="UP000037558"/>
    </source>
</evidence>
<dbReference type="Pfam" id="PF12679">
    <property type="entry name" value="ABC2_membrane_2"/>
    <property type="match status" value="1"/>
</dbReference>
<keyword evidence="3" id="KW-1185">Reference proteome</keyword>
<dbReference type="GO" id="GO:0140359">
    <property type="term" value="F:ABC-type transporter activity"/>
    <property type="evidence" value="ECO:0007669"/>
    <property type="project" value="InterPro"/>
</dbReference>
<dbReference type="AlphaFoldDB" id="A0A0M0L944"/>
<keyword evidence="1" id="KW-1133">Transmembrane helix</keyword>
<dbReference type="PANTHER" id="PTHR37305:SF2">
    <property type="entry name" value="BACITRACIN TRANSPORT PERMEASE PROTEIN BCRB"/>
    <property type="match status" value="1"/>
</dbReference>
<name>A0A0M0L944_9BACI</name>
<feature type="transmembrane region" description="Helical" evidence="1">
    <location>
        <begin position="17"/>
        <end position="38"/>
    </location>
</feature>
<feature type="transmembrane region" description="Helical" evidence="1">
    <location>
        <begin position="76"/>
        <end position="98"/>
    </location>
</feature>
<keyword evidence="1" id="KW-0472">Membrane</keyword>
<organism evidence="2 3">
    <name type="scientific">Priestia koreensis</name>
    <dbReference type="NCBI Taxonomy" id="284581"/>
    <lineage>
        <taxon>Bacteria</taxon>
        <taxon>Bacillati</taxon>
        <taxon>Bacillota</taxon>
        <taxon>Bacilli</taxon>
        <taxon>Bacillales</taxon>
        <taxon>Bacillaceae</taxon>
        <taxon>Priestia</taxon>
    </lineage>
</organism>
<dbReference type="PATRIC" id="fig|284581.3.peg.4614"/>
<dbReference type="STRING" id="284581.AMD01_06070"/>
<accession>A0A0M0L944</accession>
<dbReference type="GO" id="GO:0005886">
    <property type="term" value="C:plasma membrane"/>
    <property type="evidence" value="ECO:0007669"/>
    <property type="project" value="UniProtKB-SubCell"/>
</dbReference>
<protein>
    <recommendedName>
        <fullName evidence="4">ABC-2 type transport system permease protein</fullName>
    </recommendedName>
</protein>
<keyword evidence="1" id="KW-0812">Transmembrane</keyword>
<dbReference type="EMBL" id="LILC01000007">
    <property type="protein sequence ID" value="KOO47600.1"/>
    <property type="molecule type" value="Genomic_DNA"/>
</dbReference>
<reference evidence="3" key="1">
    <citation type="submission" date="2015-08" db="EMBL/GenBank/DDBJ databases">
        <title>Fjat-14210 dsm16467.</title>
        <authorList>
            <person name="Liu B."/>
            <person name="Wang J."/>
            <person name="Zhu Y."/>
            <person name="Liu G."/>
            <person name="Chen Q."/>
            <person name="Chen Z."/>
            <person name="Lan J."/>
            <person name="Che J."/>
            <person name="Ge C."/>
            <person name="Shi H."/>
            <person name="Pan Z."/>
            <person name="Liu X."/>
        </authorList>
    </citation>
    <scope>NUCLEOTIDE SEQUENCE [LARGE SCALE GENOMIC DNA]</scope>
    <source>
        <strain evidence="3">DSM 16467</strain>
    </source>
</reference>